<dbReference type="PRINTS" id="PR00193">
    <property type="entry name" value="MYOSINHEAVY"/>
</dbReference>
<keyword evidence="6" id="KW-0963">Cytoplasm</keyword>
<evidence type="ECO:0000256" key="5">
    <source>
        <dbReference type="ARBA" id="ARBA00022468"/>
    </source>
</evidence>
<evidence type="ECO:0000256" key="13">
    <source>
        <dbReference type="ARBA" id="ARBA00022840"/>
    </source>
</evidence>
<dbReference type="Gene3D" id="3.30.60.20">
    <property type="match status" value="1"/>
</dbReference>
<keyword evidence="10 24" id="KW-0547">Nucleotide-binding</keyword>
<dbReference type="FunFam" id="3.40.850.10:FF:000008">
    <property type="entry name" value="Putative unconventional myosin-IXa"/>
    <property type="match status" value="1"/>
</dbReference>
<evidence type="ECO:0000256" key="9">
    <source>
        <dbReference type="ARBA" id="ARBA00022737"/>
    </source>
</evidence>
<dbReference type="PROSITE" id="PS50096">
    <property type="entry name" value="IQ"/>
    <property type="match status" value="1"/>
</dbReference>
<dbReference type="SUPFAM" id="SSF52540">
    <property type="entry name" value="P-loop containing nucleoside triphosphate hydrolases"/>
    <property type="match status" value="1"/>
</dbReference>
<dbReference type="FunFam" id="3.10.20.90:FF:000121">
    <property type="entry name" value="unconventional myosin-IXa isoform X1"/>
    <property type="match status" value="1"/>
</dbReference>
<dbReference type="FunFam" id="1.10.555.10:FF:000009">
    <property type="entry name" value="unconventional myosin-IXa isoform X1"/>
    <property type="match status" value="1"/>
</dbReference>
<dbReference type="SUPFAM" id="SSF48350">
    <property type="entry name" value="GTPase activation domain, GAP"/>
    <property type="match status" value="1"/>
</dbReference>
<keyword evidence="12" id="KW-0862">Zinc</keyword>
<keyword evidence="15" id="KW-0770">Synapse</keyword>
<keyword evidence="13 24" id="KW-0067">ATP-binding</keyword>
<protein>
    <submittedName>
        <fullName evidence="29">Myosin IXA</fullName>
    </submittedName>
</protein>
<dbReference type="Gene3D" id="1.10.10.820">
    <property type="match status" value="1"/>
</dbReference>
<dbReference type="GO" id="GO:0016459">
    <property type="term" value="C:myosin complex"/>
    <property type="evidence" value="ECO:0007669"/>
    <property type="project" value="UniProtKB-KW"/>
</dbReference>
<feature type="domain" description="Rho-GAP" evidence="27">
    <location>
        <begin position="1149"/>
        <end position="1337"/>
    </location>
</feature>
<comment type="function">
    <text evidence="23">Myosins are actin-based motor molecules with ATPase activity. Unconventional myosins serve in intracellular movements. Regulates Rho by stimulating it's GTPase activity in neurons. Required for the regulation of neurite branching and motor neuron axon guidance.</text>
</comment>
<feature type="domain" description="Myosin motor" evidence="28">
    <location>
        <begin position="147"/>
        <end position="891"/>
    </location>
</feature>
<dbReference type="InterPro" id="IPR008936">
    <property type="entry name" value="Rho_GTPase_activation_prot"/>
</dbReference>
<dbReference type="CDD" id="cd01385">
    <property type="entry name" value="MYSc_Myo9"/>
    <property type="match status" value="1"/>
</dbReference>
<evidence type="ECO:0000256" key="16">
    <source>
        <dbReference type="ARBA" id="ARBA00023054"/>
    </source>
</evidence>
<dbReference type="SUPFAM" id="SSF57889">
    <property type="entry name" value="Cysteine-rich domain"/>
    <property type="match status" value="1"/>
</dbReference>
<dbReference type="GO" id="GO:0035556">
    <property type="term" value="P:intracellular signal transduction"/>
    <property type="evidence" value="ECO:0007669"/>
    <property type="project" value="InterPro"/>
</dbReference>
<keyword evidence="19 24" id="KW-0505">Motor protein</keyword>
<dbReference type="Gene3D" id="3.40.850.10">
    <property type="entry name" value="Kinesin motor domain"/>
    <property type="match status" value="2"/>
</dbReference>
<dbReference type="Gene3D" id="1.20.5.190">
    <property type="match status" value="1"/>
</dbReference>
<dbReference type="GO" id="GO:0005737">
    <property type="term" value="C:cytoplasm"/>
    <property type="evidence" value="ECO:0007669"/>
    <property type="project" value="UniProtKB-SubCell"/>
</dbReference>
<evidence type="ECO:0000256" key="21">
    <source>
        <dbReference type="ARBA" id="ARBA00023273"/>
    </source>
</evidence>
<proteinExistence type="inferred from homology"/>
<dbReference type="Pfam" id="PF00612">
    <property type="entry name" value="IQ"/>
    <property type="match status" value="2"/>
</dbReference>
<dbReference type="PROSITE" id="PS51456">
    <property type="entry name" value="MYOSIN_MOTOR"/>
    <property type="match status" value="1"/>
</dbReference>
<evidence type="ECO:0000256" key="3">
    <source>
        <dbReference type="ARBA" id="ARBA00004624"/>
    </source>
</evidence>
<dbReference type="InterPro" id="IPR000159">
    <property type="entry name" value="RA_dom"/>
</dbReference>
<keyword evidence="8" id="KW-0479">Metal-binding</keyword>
<dbReference type="GO" id="GO:0005884">
    <property type="term" value="C:actin filament"/>
    <property type="evidence" value="ECO:0007669"/>
    <property type="project" value="TreeGrafter"/>
</dbReference>
<dbReference type="InterPro" id="IPR029071">
    <property type="entry name" value="Ubiquitin-like_domsf"/>
</dbReference>
<dbReference type="Gene3D" id="3.10.20.90">
    <property type="entry name" value="Phosphatidylinositol 3-kinase Catalytic Subunit, Chain A, domain 1"/>
    <property type="match status" value="1"/>
</dbReference>
<evidence type="ECO:0000256" key="19">
    <source>
        <dbReference type="ARBA" id="ARBA00023175"/>
    </source>
</evidence>
<evidence type="ECO:0000256" key="15">
    <source>
        <dbReference type="ARBA" id="ARBA00023018"/>
    </source>
</evidence>
<keyword evidence="14" id="KW-1133">Transmembrane helix</keyword>
<dbReference type="CDD" id="cd04406">
    <property type="entry name" value="RhoGAP_myosin_IXA"/>
    <property type="match status" value="1"/>
</dbReference>
<feature type="region of interest" description="Actin-binding" evidence="24">
    <location>
        <begin position="773"/>
        <end position="795"/>
    </location>
</feature>
<dbReference type="SUPFAM" id="SSF54236">
    <property type="entry name" value="Ubiquitin-like"/>
    <property type="match status" value="1"/>
</dbReference>
<evidence type="ECO:0000256" key="11">
    <source>
        <dbReference type="ARBA" id="ARBA00022771"/>
    </source>
</evidence>
<dbReference type="InterPro" id="IPR027417">
    <property type="entry name" value="P-loop_NTPase"/>
</dbReference>
<dbReference type="GO" id="GO:0000146">
    <property type="term" value="F:microfilament motor activity"/>
    <property type="evidence" value="ECO:0007669"/>
    <property type="project" value="InterPro"/>
</dbReference>
<evidence type="ECO:0000313" key="29">
    <source>
        <dbReference type="Ensembl" id="ENSSHBP00005013492.1"/>
    </source>
</evidence>
<gene>
    <name evidence="29" type="primary">MYO9A</name>
</gene>
<dbReference type="GO" id="GO:0005524">
    <property type="term" value="F:ATP binding"/>
    <property type="evidence" value="ECO:0007669"/>
    <property type="project" value="UniProtKB-UniRule"/>
</dbReference>
<reference evidence="29" key="2">
    <citation type="submission" date="2025-08" db="UniProtKB">
        <authorList>
            <consortium name="Ensembl"/>
        </authorList>
    </citation>
    <scope>IDENTIFICATION</scope>
</reference>
<evidence type="ECO:0000256" key="14">
    <source>
        <dbReference type="ARBA" id="ARBA00022989"/>
    </source>
</evidence>
<dbReference type="PROSITE" id="PS50200">
    <property type="entry name" value="RA"/>
    <property type="match status" value="1"/>
</dbReference>
<dbReference type="SMART" id="SM00242">
    <property type="entry name" value="MYSc"/>
    <property type="match status" value="1"/>
</dbReference>
<evidence type="ECO:0000256" key="18">
    <source>
        <dbReference type="ARBA" id="ARBA00023136"/>
    </source>
</evidence>
<evidence type="ECO:0000256" key="17">
    <source>
        <dbReference type="ARBA" id="ARBA00023123"/>
    </source>
</evidence>
<dbReference type="FunFam" id="3.30.60.20:FF:000020">
    <property type="entry name" value="Putative unconventional myosin-IXa"/>
    <property type="match status" value="1"/>
</dbReference>
<dbReference type="FunFam" id="1.20.120.720:FF:000003">
    <property type="entry name" value="Putative unconventional myosin-IXa"/>
    <property type="match status" value="1"/>
</dbReference>
<comment type="subcellular location">
    <subcellularLocation>
        <location evidence="3">Cell projection</location>
        <location evidence="3">Growth cone</location>
    </subcellularLocation>
    <subcellularLocation>
        <location evidence="2">Cytoplasm</location>
    </subcellularLocation>
    <subcellularLocation>
        <location evidence="1">Membrane</location>
        <topology evidence="1">Single-pass membrane protein</topology>
    </subcellularLocation>
    <subcellularLocation>
        <location evidence="22">Synapse</location>
    </subcellularLocation>
</comment>
<dbReference type="GeneTree" id="ENSGT00940000154905"/>
<evidence type="ECO:0000256" key="4">
    <source>
        <dbReference type="ARBA" id="ARBA00008314"/>
    </source>
</evidence>
<dbReference type="GO" id="GO:0045202">
    <property type="term" value="C:synapse"/>
    <property type="evidence" value="ECO:0007669"/>
    <property type="project" value="UniProtKB-SubCell"/>
</dbReference>
<evidence type="ECO:0000256" key="6">
    <source>
        <dbReference type="ARBA" id="ARBA00022490"/>
    </source>
</evidence>
<keyword evidence="7" id="KW-0812">Transmembrane</keyword>
<dbReference type="PANTHER" id="PTHR46184">
    <property type="entry name" value="UNCONVENTIONAL MYOSIN-IXB-LIKE PROTEIN"/>
    <property type="match status" value="1"/>
</dbReference>
<keyword evidence="9" id="KW-0677">Repeat</keyword>
<dbReference type="Pfam" id="PF00788">
    <property type="entry name" value="RA"/>
    <property type="match status" value="1"/>
</dbReference>
<dbReference type="InterPro" id="IPR000048">
    <property type="entry name" value="IQ_motif_EF-hand-BS"/>
</dbReference>
<dbReference type="FunFam" id="3.40.850.10:FF:000013">
    <property type="entry name" value="unconventional myosin-IXa isoform X1"/>
    <property type="match status" value="1"/>
</dbReference>
<dbReference type="GO" id="GO:0044295">
    <property type="term" value="C:axonal growth cone"/>
    <property type="evidence" value="ECO:0007669"/>
    <property type="project" value="TreeGrafter"/>
</dbReference>
<evidence type="ECO:0000256" key="20">
    <source>
        <dbReference type="ARBA" id="ARBA00023203"/>
    </source>
</evidence>
<comment type="similarity">
    <text evidence="4 24">Belongs to the TRAFAC class myosin-kinesin ATPase superfamily. Myosin family.</text>
</comment>
<dbReference type="Gene3D" id="1.20.5.4820">
    <property type="match status" value="1"/>
</dbReference>
<keyword evidence="30" id="KW-1185">Reference proteome</keyword>
<dbReference type="InterPro" id="IPR001609">
    <property type="entry name" value="Myosin_head_motor_dom-like"/>
</dbReference>
<keyword evidence="17 24" id="KW-0518">Myosin</keyword>
<evidence type="ECO:0000256" key="24">
    <source>
        <dbReference type="PROSITE-ProRule" id="PRU00782"/>
    </source>
</evidence>
<dbReference type="GO" id="GO:0034330">
    <property type="term" value="P:cell junction organization"/>
    <property type="evidence" value="ECO:0007669"/>
    <property type="project" value="UniProtKB-ARBA"/>
</dbReference>
<keyword evidence="18" id="KW-0472">Membrane</keyword>
<evidence type="ECO:0000256" key="12">
    <source>
        <dbReference type="ARBA" id="ARBA00022833"/>
    </source>
</evidence>
<dbReference type="Gene3D" id="1.10.555.10">
    <property type="entry name" value="Rho GTPase activation protein"/>
    <property type="match status" value="1"/>
</dbReference>
<dbReference type="InterPro" id="IPR046349">
    <property type="entry name" value="C1-like_sf"/>
</dbReference>
<dbReference type="CDD" id="cd17216">
    <property type="entry name" value="RA_Myosin-IXa"/>
    <property type="match status" value="1"/>
</dbReference>
<evidence type="ECO:0000259" key="28">
    <source>
        <dbReference type="PROSITE" id="PS51456"/>
    </source>
</evidence>
<dbReference type="Gene3D" id="1.20.58.530">
    <property type="match status" value="2"/>
</dbReference>
<evidence type="ECO:0000256" key="2">
    <source>
        <dbReference type="ARBA" id="ARBA00004496"/>
    </source>
</evidence>
<dbReference type="PROSITE" id="PS50238">
    <property type="entry name" value="RHOGAP"/>
    <property type="match status" value="1"/>
</dbReference>
<evidence type="ECO:0000256" key="1">
    <source>
        <dbReference type="ARBA" id="ARBA00004167"/>
    </source>
</evidence>
<evidence type="ECO:0000256" key="23">
    <source>
        <dbReference type="ARBA" id="ARBA00045589"/>
    </source>
</evidence>
<keyword evidence="5" id="KW-0343">GTPase activation</keyword>
<dbReference type="GO" id="GO:0051015">
    <property type="term" value="F:actin filament binding"/>
    <property type="evidence" value="ECO:0007669"/>
    <property type="project" value="TreeGrafter"/>
</dbReference>
<dbReference type="Proteomes" id="UP000472266">
    <property type="component" value="Chromosome 10"/>
</dbReference>
<evidence type="ECO:0000259" key="26">
    <source>
        <dbReference type="PROSITE" id="PS50200"/>
    </source>
</evidence>
<keyword evidence="20 24" id="KW-0009">Actin-binding</keyword>
<reference evidence="29" key="3">
    <citation type="submission" date="2025-09" db="UniProtKB">
        <authorList>
            <consortium name="Ensembl"/>
        </authorList>
    </citation>
    <scope>IDENTIFICATION</scope>
</reference>
<keyword evidence="11" id="KW-0863">Zinc-finger</keyword>
<dbReference type="SMART" id="SM00324">
    <property type="entry name" value="RhoGAP"/>
    <property type="match status" value="1"/>
</dbReference>
<feature type="domain" description="Phorbol-ester/DAG-type" evidence="25">
    <location>
        <begin position="1087"/>
        <end position="1134"/>
    </location>
</feature>
<dbReference type="SMART" id="SM00314">
    <property type="entry name" value="RA"/>
    <property type="match status" value="1"/>
</dbReference>
<organism evidence="29 30">
    <name type="scientific">Strigops habroptila</name>
    <name type="common">Kakapo</name>
    <dbReference type="NCBI Taxonomy" id="2489341"/>
    <lineage>
        <taxon>Eukaryota</taxon>
        <taxon>Metazoa</taxon>
        <taxon>Chordata</taxon>
        <taxon>Craniata</taxon>
        <taxon>Vertebrata</taxon>
        <taxon>Euteleostomi</taxon>
        <taxon>Archelosauria</taxon>
        <taxon>Archosauria</taxon>
        <taxon>Dinosauria</taxon>
        <taxon>Saurischia</taxon>
        <taxon>Theropoda</taxon>
        <taxon>Coelurosauria</taxon>
        <taxon>Aves</taxon>
        <taxon>Neognathae</taxon>
        <taxon>Neoaves</taxon>
        <taxon>Telluraves</taxon>
        <taxon>Australaves</taxon>
        <taxon>Psittaciformes</taxon>
        <taxon>Psittacidae</taxon>
        <taxon>Strigops</taxon>
    </lineage>
</organism>
<dbReference type="GO" id="GO:0008270">
    <property type="term" value="F:zinc ion binding"/>
    <property type="evidence" value="ECO:0007669"/>
    <property type="project" value="UniProtKB-KW"/>
</dbReference>
<dbReference type="GO" id="GO:0005096">
    <property type="term" value="F:GTPase activator activity"/>
    <property type="evidence" value="ECO:0007669"/>
    <property type="project" value="UniProtKB-KW"/>
</dbReference>
<evidence type="ECO:0000256" key="7">
    <source>
        <dbReference type="ARBA" id="ARBA00022692"/>
    </source>
</evidence>
<evidence type="ECO:0000256" key="10">
    <source>
        <dbReference type="ARBA" id="ARBA00022741"/>
    </source>
</evidence>
<dbReference type="SMART" id="SM00015">
    <property type="entry name" value="IQ"/>
    <property type="match status" value="3"/>
</dbReference>
<dbReference type="FunFam" id="1.20.58.530:FF:000005">
    <property type="entry name" value="unconventional myosin-IXa isoform X1"/>
    <property type="match status" value="1"/>
</dbReference>
<name>A0A672UGI8_STRHB</name>
<evidence type="ECO:0000259" key="27">
    <source>
        <dbReference type="PROSITE" id="PS50238"/>
    </source>
</evidence>
<dbReference type="FunFam" id="1.20.58.530:FF:000009">
    <property type="entry name" value="unconventional myosin-IXb isoform X1"/>
    <property type="match status" value="1"/>
</dbReference>
<keyword evidence="16" id="KW-0175">Coiled coil</keyword>
<dbReference type="CDD" id="cd23767">
    <property type="entry name" value="IQCD"/>
    <property type="match status" value="1"/>
</dbReference>
<dbReference type="GO" id="GO:0045198">
    <property type="term" value="P:establishment of epithelial cell apical/basal polarity"/>
    <property type="evidence" value="ECO:0007669"/>
    <property type="project" value="TreeGrafter"/>
</dbReference>
<dbReference type="SMART" id="SM00109">
    <property type="entry name" value="C1"/>
    <property type="match status" value="1"/>
</dbReference>
<accession>A0A672UGI8</accession>
<evidence type="ECO:0000313" key="30">
    <source>
        <dbReference type="Proteomes" id="UP000472266"/>
    </source>
</evidence>
<evidence type="ECO:0000256" key="22">
    <source>
        <dbReference type="ARBA" id="ARBA00034103"/>
    </source>
</evidence>
<dbReference type="InterPro" id="IPR046987">
    <property type="entry name" value="Myo9"/>
</dbReference>
<feature type="binding site" evidence="24">
    <location>
        <begin position="240"/>
        <end position="247"/>
    </location>
    <ligand>
        <name>ATP</name>
        <dbReference type="ChEBI" id="CHEBI:30616"/>
    </ligand>
</feature>
<dbReference type="InterPro" id="IPR036023">
    <property type="entry name" value="MYSc_Myo9"/>
</dbReference>
<reference evidence="29 30" key="1">
    <citation type="submission" date="2019-11" db="EMBL/GenBank/DDBJ databases">
        <title>Strigops habroptila (kakapo) genome, bStrHab1, primary haplotype, v2.</title>
        <authorList>
            <person name="Jarvis E.D."/>
            <person name="Howard J."/>
            <person name="Rhie A."/>
            <person name="Phillippy A."/>
            <person name="Korlach J."/>
            <person name="Digby A."/>
            <person name="Iorns D."/>
            <person name="Eason D."/>
            <person name="Robertson B."/>
            <person name="Raemaekers T."/>
            <person name="Howe K."/>
            <person name="Lewin H."/>
            <person name="Damas J."/>
            <person name="Hastie A."/>
            <person name="Tracey A."/>
            <person name="Chow W."/>
            <person name="Fedrigo O."/>
        </authorList>
    </citation>
    <scope>NUCLEOTIDE SEQUENCE [LARGE SCALE GENOMIC DNA]</scope>
</reference>
<dbReference type="InterPro" id="IPR000198">
    <property type="entry name" value="RhoGAP_dom"/>
</dbReference>
<dbReference type="InterPro" id="IPR036961">
    <property type="entry name" value="Kinesin_motor_dom_sf"/>
</dbReference>
<keyword evidence="21" id="KW-0966">Cell projection</keyword>
<evidence type="ECO:0000256" key="8">
    <source>
        <dbReference type="ARBA" id="ARBA00022723"/>
    </source>
</evidence>
<dbReference type="Pfam" id="PF00063">
    <property type="entry name" value="Myosin_head"/>
    <property type="match status" value="2"/>
</dbReference>
<dbReference type="PROSITE" id="PS50081">
    <property type="entry name" value="ZF_DAG_PE_2"/>
    <property type="match status" value="1"/>
</dbReference>
<evidence type="ECO:0000259" key="25">
    <source>
        <dbReference type="PROSITE" id="PS50081"/>
    </source>
</evidence>
<dbReference type="PANTHER" id="PTHR46184:SF3">
    <property type="entry name" value="UNCONVENTIONAL MYOSIN-IXA"/>
    <property type="match status" value="1"/>
</dbReference>
<dbReference type="Pfam" id="PF00620">
    <property type="entry name" value="RhoGAP"/>
    <property type="match status" value="1"/>
</dbReference>
<sequence length="1625" mass="187370">MSVNDVGGRRRFEESEYTLHIYPGSIAEGTIYCPITARKTSTAAEVIDSLINKLQLEKTKCYVLAEVKEFGGEEWILNPTDCPVQRMMLWPRMALENRISGEDYRFLLREKNLDGSIHYGSLQSWLRVTEERRRMVERGFLPQPQQKDYDDLCSLPDLNEKTLLENLRNRFKQEKIYTYVGSILIVINPFKFLPIYNPKYVKMYDNHQLGKLEPHIYAVADVAYHAMLQRKKNQCIVISGESGSGKTQSTNFLIHHLTALSQKGFASGVEQIILGAGPVLEAFGNAKTAHNNNSSRFGKFIQVNYQETGTVRGAYVEKYLLEKSRLVYQEHNERNYHVFYYLLAGASEEERSAFHLKQPEEYHYLNQDCFSVEGEDLKHDFERLQLAMEMVGFLPKTRRQIFSLLSAILHLGNIRYKKKTYRDDSIDICNPEILPIVSDLLEVKEEMLFEALVTRKTVTVGEKLILPYKLAEAVTVRNSMAKSLYSALFDWIVFRINHALLNSKDMEESTKTLSIGVLDIFGFEDYENNSFEQFCINFANERLQHYFNQHIFKLEQEEYRAEGISWHNIDYTDNSSCINLISKKPTGLLHLLDEESNFPQATNQTLLDKFKRQHEGNSYIEFPAVMEPAFIIRHYAGKVKYGVKDFREKNTDHMRPDIVALLRSSKNAFICGMIGIDPVAVFRWAILRAFFRAMVALREAGKRYVEKKTGTCVYVLILAPAFQQQLRSDHMLDVKSLKHLTNLTLHDRITKSLLHLHKKKKPPSISAQFQASLNKLMETLGQAEPYFVKCIRSNAEKLPLRFNDSLVLRQLRYTGMLETVRIRQSGYGCKYSFQDFVNHFHVLLPQGINPSKHNIHDFFRKIKLDPDNYQVGRTMVFVKERERQLLQDLLHQEVLRRIMLLQRWFRSMLCRRQFLQMQFAAHVIQSCWREHTKRRHDAATSIQAAWRGHHAKQLYTACRSKVVCLQAACRGYLLGPHHLTPPRSPELAGIYRREFKENKEPSPKVKRKRSVKISNVALEPVQWQNDSLQIITSASDLKSMDEFLLKKVTPSLMLQLNLHRELKDTLSMHLLLITTQPLSLQVEEHNGHIFKATQYSIPTYCEYCSSLIWIMDRASVLCKYACHKKCCLKTTTKCSKKYDPELSSRQFGVELSRLTSEERAVPVLVEKLINYIEMHGLYTEGIYRKSGSTNKIKELRQGLDTDIDNVNLDDYNIHVIASVFKQWLRDLPNPLMTFELYEEFLRAMGLQERRETVRGVYSVIDQLSRTHLSTLERLIFHLVRIALQEETNRMSANALAIVFAPCILRCPDTTDPLQSVQDISKTTTCVELIVIEQMNKYKARLKDINSLEFAENKAKSRLSLIRRSMVRCQNHLCPFPSPPSQSRYVLTAAHPAPAAASLCCVSPPLIPAKSHRPLSVTLPVWSPSGSCSSGSLFFQQVPQAAGVWDGHDSAIPTSSSLKNCFLPLLPFLLFFSSYIFFSHPVLSSFLLCLTHPFLPQFLLTQDMFQHHVAFAVLLYLEMVEKTLGSDASVTTRHLKVSSTFLEEQHHHPFEQKGARPRLELEGVQQPHYSPAPSQLDFEFPVRKAFAGFWGCFWSCFFSYQIWPMMLLPIHAGQETGKGKIRALLP</sequence>
<dbReference type="Ensembl" id="ENSSHBT00005016210.1">
    <property type="protein sequence ID" value="ENSSHBP00005013492.1"/>
    <property type="gene ID" value="ENSSHBG00005011588.1"/>
</dbReference>
<dbReference type="InterPro" id="IPR028558">
    <property type="entry name" value="RA_Myosin-IXa"/>
</dbReference>
<dbReference type="InterPro" id="IPR002219">
    <property type="entry name" value="PKC_DAG/PE"/>
</dbReference>
<dbReference type="FunFam" id="1.10.10.820:FF:000003">
    <property type="entry name" value="unconventional myosin-IXa isoform X1"/>
    <property type="match status" value="1"/>
</dbReference>
<dbReference type="Gene3D" id="1.20.120.720">
    <property type="entry name" value="Myosin VI head, motor domain, U50 subdomain"/>
    <property type="match status" value="2"/>
</dbReference>
<feature type="domain" description="Ras-associating" evidence="26">
    <location>
        <begin position="15"/>
        <end position="113"/>
    </location>
</feature>
<dbReference type="GO" id="GO:0016020">
    <property type="term" value="C:membrane"/>
    <property type="evidence" value="ECO:0007669"/>
    <property type="project" value="UniProtKB-SubCell"/>
</dbReference>